<organism evidence="6 7">
    <name type="scientific">Acanthamoeba castellanii (strain ATCC 30010 / Neff)</name>
    <dbReference type="NCBI Taxonomy" id="1257118"/>
    <lineage>
        <taxon>Eukaryota</taxon>
        <taxon>Amoebozoa</taxon>
        <taxon>Discosea</taxon>
        <taxon>Longamoebia</taxon>
        <taxon>Centramoebida</taxon>
        <taxon>Acanthamoebidae</taxon>
        <taxon>Acanthamoeba</taxon>
    </lineage>
</organism>
<dbReference type="AlphaFoldDB" id="L8GVI2"/>
<name>L8GVI2_ACACF</name>
<dbReference type="GO" id="GO:0003723">
    <property type="term" value="F:RNA binding"/>
    <property type="evidence" value="ECO:0007669"/>
    <property type="project" value="TreeGrafter"/>
</dbReference>
<protein>
    <recommendedName>
        <fullName evidence="4">60S ribosomal protein L13</fullName>
    </recommendedName>
</protein>
<dbReference type="Proteomes" id="UP000011083">
    <property type="component" value="Unassembled WGS sequence"/>
</dbReference>
<dbReference type="PANTHER" id="PTHR11722">
    <property type="entry name" value="60S RIBOSOMAL PROTEIN L13"/>
    <property type="match status" value="1"/>
</dbReference>
<proteinExistence type="inferred from homology"/>
<dbReference type="InterPro" id="IPR018256">
    <property type="entry name" value="Ribosomal_eL13_CS"/>
</dbReference>
<dbReference type="PROSITE" id="PS01104">
    <property type="entry name" value="RIBOSOMAL_L13E"/>
    <property type="match status" value="1"/>
</dbReference>
<evidence type="ECO:0000256" key="4">
    <source>
        <dbReference type="RuleBase" id="RU000572"/>
    </source>
</evidence>
<dbReference type="STRING" id="1257118.L8GVI2"/>
<gene>
    <name evidence="6" type="ORF">ACA1_059460</name>
</gene>
<dbReference type="GO" id="GO:0003735">
    <property type="term" value="F:structural constituent of ribosome"/>
    <property type="evidence" value="ECO:0007669"/>
    <property type="project" value="InterPro"/>
</dbReference>
<dbReference type="GO" id="GO:0006412">
    <property type="term" value="P:translation"/>
    <property type="evidence" value="ECO:0007669"/>
    <property type="project" value="InterPro"/>
</dbReference>
<feature type="compositionally biased region" description="Basic and acidic residues" evidence="5">
    <location>
        <begin position="138"/>
        <end position="150"/>
    </location>
</feature>
<reference evidence="6 7" key="1">
    <citation type="journal article" date="2013" name="Genome Biol.">
        <title>Genome of Acanthamoeba castellanii highlights extensive lateral gene transfer and early evolution of tyrosine kinase signaling.</title>
        <authorList>
            <person name="Clarke M."/>
            <person name="Lohan A.J."/>
            <person name="Liu B."/>
            <person name="Lagkouvardos I."/>
            <person name="Roy S."/>
            <person name="Zafar N."/>
            <person name="Bertelli C."/>
            <person name="Schilde C."/>
            <person name="Kianianmomeni A."/>
            <person name="Burglin T.R."/>
            <person name="Frech C."/>
            <person name="Turcotte B."/>
            <person name="Kopec K.O."/>
            <person name="Synnott J.M."/>
            <person name="Choo C."/>
            <person name="Paponov I."/>
            <person name="Finkler A."/>
            <person name="Soon Heng Tan C."/>
            <person name="Hutchins A.P."/>
            <person name="Weinmeier T."/>
            <person name="Rattei T."/>
            <person name="Chu J.S."/>
            <person name="Gimenez G."/>
            <person name="Irimia M."/>
            <person name="Rigden D.J."/>
            <person name="Fitzpatrick D.A."/>
            <person name="Lorenzo-Morales J."/>
            <person name="Bateman A."/>
            <person name="Chiu C.H."/>
            <person name="Tang P."/>
            <person name="Hegemann P."/>
            <person name="Fromm H."/>
            <person name="Raoult D."/>
            <person name="Greub G."/>
            <person name="Miranda-Saavedra D."/>
            <person name="Chen N."/>
            <person name="Nash P."/>
            <person name="Ginger M.L."/>
            <person name="Horn M."/>
            <person name="Schaap P."/>
            <person name="Caler L."/>
            <person name="Loftus B."/>
        </authorList>
    </citation>
    <scope>NUCLEOTIDE SEQUENCE [LARGE SCALE GENOMIC DNA]</scope>
    <source>
        <strain evidence="6 7">Neff</strain>
    </source>
</reference>
<dbReference type="Gene3D" id="1.20.5.110">
    <property type="match status" value="1"/>
</dbReference>
<dbReference type="Pfam" id="PF01294">
    <property type="entry name" value="Ribosomal_L13e"/>
    <property type="match status" value="1"/>
</dbReference>
<dbReference type="RefSeq" id="XP_004339252.1">
    <property type="nucleotide sequence ID" value="XM_004339204.1"/>
</dbReference>
<evidence type="ECO:0000256" key="5">
    <source>
        <dbReference type="SAM" id="MobiDB-lite"/>
    </source>
</evidence>
<dbReference type="OMA" id="NAYESCE"/>
<dbReference type="VEuPathDB" id="AmoebaDB:ACA1_059460"/>
<keyword evidence="2 4" id="KW-0689">Ribosomal protein</keyword>
<feature type="region of interest" description="Disordered" evidence="5">
    <location>
        <begin position="128"/>
        <end position="151"/>
    </location>
</feature>
<dbReference type="KEGG" id="acan:ACA1_059460"/>
<dbReference type="GO" id="GO:0022625">
    <property type="term" value="C:cytosolic large ribosomal subunit"/>
    <property type="evidence" value="ECO:0007669"/>
    <property type="project" value="TreeGrafter"/>
</dbReference>
<dbReference type="GeneID" id="14917835"/>
<sequence length="214" mass="24417">MPKHNNLIPNQHFHKAWQNHVKTWFNQPAKKKSRRVARAAKAAAIFPRPVQGPLRPVVHCPTIKYNTKLRLGRGFTLEELRGAGITKRFAQTIGISVDHRRKNKSEGPLADNINRLKQYKAQLVLWPKRKESKKHPRKADEAAPEDREKATQLTGAVLPVKQKEVRVKAQVVEPMGKGSAFVTLRRARADAKYIGIRKKKALAREEKAKLKKKD</sequence>
<comment type="similarity">
    <text evidence="1 4">Belongs to the eukaryotic ribosomal protein eL13 family.</text>
</comment>
<dbReference type="HAMAP" id="MF_00499">
    <property type="entry name" value="Ribosomal_eL13"/>
    <property type="match status" value="1"/>
</dbReference>
<keyword evidence="7" id="KW-1185">Reference proteome</keyword>
<evidence type="ECO:0000313" key="7">
    <source>
        <dbReference type="Proteomes" id="UP000011083"/>
    </source>
</evidence>
<accession>L8GVI2</accession>
<evidence type="ECO:0000256" key="3">
    <source>
        <dbReference type="ARBA" id="ARBA00023274"/>
    </source>
</evidence>
<dbReference type="InterPro" id="IPR001380">
    <property type="entry name" value="Ribosomal_eL13"/>
</dbReference>
<evidence type="ECO:0000256" key="2">
    <source>
        <dbReference type="ARBA" id="ARBA00022980"/>
    </source>
</evidence>
<dbReference type="OrthoDB" id="10264538at2759"/>
<dbReference type="PANTHER" id="PTHR11722:SF0">
    <property type="entry name" value="LARGE RIBOSOMAL SUBUNIT PROTEIN EL13"/>
    <property type="match status" value="1"/>
</dbReference>
<evidence type="ECO:0000256" key="1">
    <source>
        <dbReference type="ARBA" id="ARBA00005640"/>
    </source>
</evidence>
<keyword evidence="3 4" id="KW-0687">Ribonucleoprotein</keyword>
<dbReference type="EMBL" id="KB007974">
    <property type="protein sequence ID" value="ELR17239.1"/>
    <property type="molecule type" value="Genomic_DNA"/>
</dbReference>
<evidence type="ECO:0000313" key="6">
    <source>
        <dbReference type="EMBL" id="ELR17239.1"/>
    </source>
</evidence>